<keyword evidence="3" id="KW-1185">Reference proteome</keyword>
<organism evidence="2 3">
    <name type="scientific">Rhizophagus irregularis</name>
    <dbReference type="NCBI Taxonomy" id="588596"/>
    <lineage>
        <taxon>Eukaryota</taxon>
        <taxon>Fungi</taxon>
        <taxon>Fungi incertae sedis</taxon>
        <taxon>Mucoromycota</taxon>
        <taxon>Glomeromycotina</taxon>
        <taxon>Glomeromycetes</taxon>
        <taxon>Glomerales</taxon>
        <taxon>Glomeraceae</taxon>
        <taxon>Rhizophagus</taxon>
    </lineage>
</organism>
<dbReference type="VEuPathDB" id="FungiDB:FUN_017991"/>
<sequence>MDFSKPVKIRNIHLLKTAILPFQFNNTSAQSEEHPETETSSQQYDHESSSRVTTEQEENSQVNNKKYKRVKTKSSPQETEDSREMEREINKFGTNFIDVLFHYLDNMKQHGVLSVTFNISEGTISVVDSESTLILRSNQYADYFQKKKIKEICPSAINVGKDLHILLGLFLKLPQEPPMRDKIIFPKKEIYRKALLDHLKIISQNNQEFKFFKGTQSVNLNQVGGSLELVTKVPIKVQQGAVNFKYIAKKLAENIYQSVNGEVKEQINKEMSRRKELRFHVEVFKAYTRLQAFCALNLSRSKSKTARSQAKSIVVKYFPQISLQNMSLMLQWAPRIYRLLLLSNEDWRLIDSFEELSACFFKSSMNSAANFEIWLNLVRTGQIADYKNGTSMCEEGKKFMKEVKLNIIKEYFDEVDEKNLKDFITDDDDE</sequence>
<evidence type="ECO:0000313" key="3">
    <source>
        <dbReference type="Proteomes" id="UP000234323"/>
    </source>
</evidence>
<evidence type="ECO:0000313" key="2">
    <source>
        <dbReference type="EMBL" id="PKY58996.1"/>
    </source>
</evidence>
<feature type="region of interest" description="Disordered" evidence="1">
    <location>
        <begin position="26"/>
        <end position="85"/>
    </location>
</feature>
<proteinExistence type="predicted"/>
<accession>A0A2I1HJG7</accession>
<dbReference type="EMBL" id="LLXI01003302">
    <property type="protein sequence ID" value="PKY58996.1"/>
    <property type="molecule type" value="Genomic_DNA"/>
</dbReference>
<dbReference type="Proteomes" id="UP000234323">
    <property type="component" value="Unassembled WGS sequence"/>
</dbReference>
<dbReference type="VEuPathDB" id="FungiDB:RhiirA1_403358"/>
<dbReference type="OrthoDB" id="2373818at2759"/>
<comment type="caution">
    <text evidence="2">The sequence shown here is derived from an EMBL/GenBank/DDBJ whole genome shotgun (WGS) entry which is preliminary data.</text>
</comment>
<name>A0A2I1HJG7_9GLOM</name>
<protein>
    <submittedName>
        <fullName evidence="2">Uncharacterized protein</fullName>
    </submittedName>
</protein>
<reference evidence="2 3" key="1">
    <citation type="submission" date="2015-10" db="EMBL/GenBank/DDBJ databases">
        <title>Genome analyses suggest a sexual origin of heterokaryosis in a supposedly ancient asexual fungus.</title>
        <authorList>
            <person name="Ropars J."/>
            <person name="Sedzielewska K."/>
            <person name="Noel J."/>
            <person name="Charron P."/>
            <person name="Farinelli L."/>
            <person name="Marton T."/>
            <person name="Kruger M."/>
            <person name="Pelin A."/>
            <person name="Brachmann A."/>
            <person name="Corradi N."/>
        </authorList>
    </citation>
    <scope>NUCLEOTIDE SEQUENCE [LARGE SCALE GENOMIC DNA]</scope>
    <source>
        <strain evidence="2 3">A4</strain>
    </source>
</reference>
<gene>
    <name evidence="2" type="ORF">RhiirA4_449400</name>
</gene>
<dbReference type="AlphaFoldDB" id="A0A2I1HJG7"/>
<dbReference type="VEuPathDB" id="FungiDB:RhiirFUN_015700"/>
<evidence type="ECO:0000256" key="1">
    <source>
        <dbReference type="SAM" id="MobiDB-lite"/>
    </source>
</evidence>